<evidence type="ECO:0000256" key="1">
    <source>
        <dbReference type="ARBA" id="ARBA00022741"/>
    </source>
</evidence>
<dbReference type="SMART" id="SM00382">
    <property type="entry name" value="AAA"/>
    <property type="match status" value="1"/>
</dbReference>
<dbReference type="PANTHER" id="PTHR24220:SF685">
    <property type="entry name" value="ABC TRANSPORTER RELATED"/>
    <property type="match status" value="1"/>
</dbReference>
<gene>
    <name evidence="4" type="ORF">FOG94_01395</name>
</gene>
<dbReference type="PROSITE" id="PS50893">
    <property type="entry name" value="ABC_TRANSPORTER_2"/>
    <property type="match status" value="1"/>
</dbReference>
<organism evidence="4 5">
    <name type="scientific">Cellulosimicrobium cellulans</name>
    <name type="common">Arthrobacter luteus</name>
    <dbReference type="NCBI Taxonomy" id="1710"/>
    <lineage>
        <taxon>Bacteria</taxon>
        <taxon>Bacillati</taxon>
        <taxon>Actinomycetota</taxon>
        <taxon>Actinomycetes</taxon>
        <taxon>Micrococcales</taxon>
        <taxon>Promicromonosporaceae</taxon>
        <taxon>Cellulosimicrobium</taxon>
    </lineage>
</organism>
<dbReference type="EMBL" id="CP041694">
    <property type="protein sequence ID" value="QDP73983.1"/>
    <property type="molecule type" value="Genomic_DNA"/>
</dbReference>
<dbReference type="InterPro" id="IPR003593">
    <property type="entry name" value="AAA+_ATPase"/>
</dbReference>
<reference evidence="4 5" key="1">
    <citation type="submission" date="2019-07" db="EMBL/GenBank/DDBJ databases">
        <title>Complete Genome Sequence and Methylome Analysis of Arthrobacter luteus NEB113.</title>
        <authorList>
            <person name="Fomenkov A."/>
            <person name="Anton B.P."/>
            <person name="Vincze T."/>
            <person name="Roberts R.J."/>
        </authorList>
    </citation>
    <scope>NUCLEOTIDE SEQUENCE [LARGE SCALE GENOMIC DNA]</scope>
    <source>
        <strain evidence="4 5">NEB113</strain>
    </source>
</reference>
<dbReference type="InterPro" id="IPR003439">
    <property type="entry name" value="ABC_transporter-like_ATP-bd"/>
</dbReference>
<dbReference type="InterPro" id="IPR027417">
    <property type="entry name" value="P-loop_NTPase"/>
</dbReference>
<feature type="domain" description="ABC transporter" evidence="3">
    <location>
        <begin position="28"/>
        <end position="251"/>
    </location>
</feature>
<dbReference type="Gene3D" id="3.40.50.300">
    <property type="entry name" value="P-loop containing nucleotide triphosphate hydrolases"/>
    <property type="match status" value="1"/>
</dbReference>
<evidence type="ECO:0000313" key="4">
    <source>
        <dbReference type="EMBL" id="QDP73983.1"/>
    </source>
</evidence>
<dbReference type="Proteomes" id="UP000319068">
    <property type="component" value="Chromosome"/>
</dbReference>
<dbReference type="PROSITE" id="PS00211">
    <property type="entry name" value="ABC_TRANSPORTER_1"/>
    <property type="match status" value="1"/>
</dbReference>
<protein>
    <submittedName>
        <fullName evidence="4">ATP-binding cassette domain-containing protein</fullName>
    </submittedName>
</protein>
<dbReference type="GO" id="GO:0005524">
    <property type="term" value="F:ATP binding"/>
    <property type="evidence" value="ECO:0007669"/>
    <property type="project" value="UniProtKB-KW"/>
</dbReference>
<dbReference type="Pfam" id="PF00005">
    <property type="entry name" value="ABC_tran"/>
    <property type="match status" value="1"/>
</dbReference>
<evidence type="ECO:0000256" key="2">
    <source>
        <dbReference type="ARBA" id="ARBA00022840"/>
    </source>
</evidence>
<evidence type="ECO:0000313" key="5">
    <source>
        <dbReference type="Proteomes" id="UP000319068"/>
    </source>
</evidence>
<dbReference type="InterPro" id="IPR017871">
    <property type="entry name" value="ABC_transporter-like_CS"/>
</dbReference>
<sequence length="251" mass="26158">MPRPRHAPPGQLLGGEDLHPVTERTVAVEARATSFAFPLEQPILDHVDLTVGREAVALTGTSGTGKTTLLHCLSGILVPSSGAVAVTGHVITGMTTEERSAIRRRHVGMVFQFSELIAELTLLENVSLPLELLGSPRRVATRTARDLLGELGISQLAQRYPAQVSGGQAQRAAVARALIHEPSVVLADEPTGALDAATGGRVLELLLDAARSRGAAVVLATHDAAVAALADRVVDMAEIGAPHGARPHPVA</sequence>
<keyword evidence="1" id="KW-0547">Nucleotide-binding</keyword>
<keyword evidence="5" id="KW-1185">Reference proteome</keyword>
<name>A0ABX5X9S7_CELCE</name>
<dbReference type="InterPro" id="IPR015854">
    <property type="entry name" value="ABC_transpr_LolD-like"/>
</dbReference>
<proteinExistence type="predicted"/>
<accession>A0ABX5X9S7</accession>
<evidence type="ECO:0000259" key="3">
    <source>
        <dbReference type="PROSITE" id="PS50893"/>
    </source>
</evidence>
<dbReference type="PANTHER" id="PTHR24220">
    <property type="entry name" value="IMPORT ATP-BINDING PROTEIN"/>
    <property type="match status" value="1"/>
</dbReference>
<dbReference type="SUPFAM" id="SSF52540">
    <property type="entry name" value="P-loop containing nucleoside triphosphate hydrolases"/>
    <property type="match status" value="1"/>
</dbReference>
<keyword evidence="2 4" id="KW-0067">ATP-binding</keyword>